<dbReference type="EMBL" id="CAJNOQ010009719">
    <property type="protein sequence ID" value="CAF1232292.1"/>
    <property type="molecule type" value="Genomic_DNA"/>
</dbReference>
<accession>A0A814YS30</accession>
<reference evidence="1" key="1">
    <citation type="submission" date="2021-02" db="EMBL/GenBank/DDBJ databases">
        <authorList>
            <person name="Nowell W R."/>
        </authorList>
    </citation>
    <scope>NUCLEOTIDE SEQUENCE</scope>
</reference>
<dbReference type="EMBL" id="CAJOBC010009724">
    <property type="protein sequence ID" value="CAF3994932.1"/>
    <property type="molecule type" value="Genomic_DNA"/>
</dbReference>
<dbReference type="Proteomes" id="UP000663829">
    <property type="component" value="Unassembled WGS sequence"/>
</dbReference>
<dbReference type="AlphaFoldDB" id="A0A814YS30"/>
<dbReference type="Proteomes" id="UP000681722">
    <property type="component" value="Unassembled WGS sequence"/>
</dbReference>
<comment type="caution">
    <text evidence="1">The sequence shown here is derived from an EMBL/GenBank/DDBJ whole genome shotgun (WGS) entry which is preliminary data.</text>
</comment>
<evidence type="ECO:0000313" key="2">
    <source>
        <dbReference type="EMBL" id="CAF3994932.1"/>
    </source>
</evidence>
<organism evidence="1 3">
    <name type="scientific">Didymodactylos carnosus</name>
    <dbReference type="NCBI Taxonomy" id="1234261"/>
    <lineage>
        <taxon>Eukaryota</taxon>
        <taxon>Metazoa</taxon>
        <taxon>Spiralia</taxon>
        <taxon>Gnathifera</taxon>
        <taxon>Rotifera</taxon>
        <taxon>Eurotatoria</taxon>
        <taxon>Bdelloidea</taxon>
        <taxon>Philodinida</taxon>
        <taxon>Philodinidae</taxon>
        <taxon>Didymodactylos</taxon>
    </lineage>
</organism>
<evidence type="ECO:0000313" key="3">
    <source>
        <dbReference type="Proteomes" id="UP000663829"/>
    </source>
</evidence>
<evidence type="ECO:0000313" key="1">
    <source>
        <dbReference type="EMBL" id="CAF1232292.1"/>
    </source>
</evidence>
<sequence>MVRTKASMILLVASTAKLPTHLNPMTKHLKHHMLSCATRTSEGKEVGSLQKLIKSKRPVHSLAEKTVAQMKNKLTQWVCFCPQGPFLVVKGLVIISLPKHCMVKVTTTIL</sequence>
<keyword evidence="3" id="KW-1185">Reference proteome</keyword>
<proteinExistence type="predicted"/>
<gene>
    <name evidence="1" type="ORF">GPM918_LOCUS25236</name>
    <name evidence="2" type="ORF">SRO942_LOCUS25242</name>
</gene>
<name>A0A814YS30_9BILA</name>
<protein>
    <submittedName>
        <fullName evidence="1">Uncharacterized protein</fullName>
    </submittedName>
</protein>